<dbReference type="Proteomes" id="UP000190797">
    <property type="component" value="Chromosome"/>
</dbReference>
<keyword evidence="2" id="KW-1185">Reference proteome</keyword>
<dbReference type="KEGG" id="noa:BKM31_41850"/>
<gene>
    <name evidence="1" type="ORF">BKM31_41850</name>
</gene>
<evidence type="ECO:0000313" key="1">
    <source>
        <dbReference type="EMBL" id="AQZ67133.1"/>
    </source>
</evidence>
<dbReference type="AlphaFoldDB" id="A0A1V0AAD2"/>
<reference evidence="2" key="1">
    <citation type="journal article" date="2017" name="Med. Chem. Commun.">
        <title>Nonomuraea sp. ATCC 55076 harbours the largest actinomycete chromosome to date and the kistamicin biosynthetic gene cluster.</title>
        <authorList>
            <person name="Nazari B."/>
            <person name="Forneris C.C."/>
            <person name="Gibson M.I."/>
            <person name="Moon K."/>
            <person name="Schramma K.R."/>
            <person name="Seyedsayamdost M.R."/>
        </authorList>
    </citation>
    <scope>NUCLEOTIDE SEQUENCE [LARGE SCALE GENOMIC DNA]</scope>
    <source>
        <strain evidence="2">ATCC 55076</strain>
    </source>
</reference>
<evidence type="ECO:0000313" key="2">
    <source>
        <dbReference type="Proteomes" id="UP000190797"/>
    </source>
</evidence>
<proteinExistence type="predicted"/>
<accession>A0A1V0AAD2</accession>
<organism evidence="1 2">
    <name type="scientific">[Actinomadura] parvosata subsp. kistnae</name>
    <dbReference type="NCBI Taxonomy" id="1909395"/>
    <lineage>
        <taxon>Bacteria</taxon>
        <taxon>Bacillati</taxon>
        <taxon>Actinomycetota</taxon>
        <taxon>Actinomycetes</taxon>
        <taxon>Streptosporangiales</taxon>
        <taxon>Streptosporangiaceae</taxon>
        <taxon>Nonomuraea</taxon>
    </lineage>
</organism>
<name>A0A1V0AAD2_9ACTN</name>
<sequence>MMCEFGGVQERDGCGEGRFPYGEIGVLEERGHGAKDRGTKGPDFREYRVFFRQAAQAHQHRFDIVADFISYGSQPLQQLLT</sequence>
<protein>
    <submittedName>
        <fullName evidence="1">Uncharacterized protein</fullName>
    </submittedName>
</protein>
<dbReference type="EMBL" id="CP017717">
    <property type="protein sequence ID" value="AQZ67133.1"/>
    <property type="molecule type" value="Genomic_DNA"/>
</dbReference>